<evidence type="ECO:0000313" key="4">
    <source>
        <dbReference type="Proteomes" id="UP000019132"/>
    </source>
</evidence>
<evidence type="ECO:0000256" key="2">
    <source>
        <dbReference type="SAM" id="Phobius"/>
    </source>
</evidence>
<feature type="compositionally biased region" description="Low complexity" evidence="1">
    <location>
        <begin position="36"/>
        <end position="49"/>
    </location>
</feature>
<dbReference type="HOGENOM" id="CLU_050954_0_0_1"/>
<dbReference type="InParanoid" id="K3WJ05"/>
<dbReference type="EnsemblProtists" id="PYU1_T004947">
    <property type="protein sequence ID" value="PYU1_T004947"/>
    <property type="gene ID" value="PYU1_G004936"/>
</dbReference>
<feature type="region of interest" description="Disordered" evidence="1">
    <location>
        <begin position="1"/>
        <end position="89"/>
    </location>
</feature>
<evidence type="ECO:0000256" key="1">
    <source>
        <dbReference type="SAM" id="MobiDB-lite"/>
    </source>
</evidence>
<feature type="transmembrane region" description="Helical" evidence="2">
    <location>
        <begin position="351"/>
        <end position="371"/>
    </location>
</feature>
<keyword evidence="2" id="KW-0812">Transmembrane</keyword>
<dbReference type="eggNOG" id="KOG0192">
    <property type="taxonomic scope" value="Eukaryota"/>
</dbReference>
<feature type="compositionally biased region" description="Basic and acidic residues" evidence="1">
    <location>
        <begin position="15"/>
        <end position="28"/>
    </location>
</feature>
<organism evidence="3 4">
    <name type="scientific">Globisporangium ultimum (strain ATCC 200006 / CBS 805.95 / DAOM BR144)</name>
    <name type="common">Pythium ultimum</name>
    <dbReference type="NCBI Taxonomy" id="431595"/>
    <lineage>
        <taxon>Eukaryota</taxon>
        <taxon>Sar</taxon>
        <taxon>Stramenopiles</taxon>
        <taxon>Oomycota</taxon>
        <taxon>Peronosporomycetes</taxon>
        <taxon>Pythiales</taxon>
        <taxon>Pythiaceae</taxon>
        <taxon>Globisporangium</taxon>
    </lineage>
</organism>
<feature type="transmembrane region" description="Helical" evidence="2">
    <location>
        <begin position="417"/>
        <end position="435"/>
    </location>
</feature>
<dbReference type="VEuPathDB" id="FungiDB:PYU1_G004936"/>
<dbReference type="AlphaFoldDB" id="K3WJ05"/>
<sequence length="439" mass="49228">MALGPQRVEVAAAPREQRIRELDGRDDMGAYQRLVTPNNSSTPTRTSTNAGGGDNRIQGKSPPHQGITIFDDDDDDDEDDDEDEEEGDEMRCRAAAAAAHRGSVRPSSTSTALLLSESAAQMQARMNPRRDLNRFTNRFQDKRLEQSYQLDSSKNAFPIARRIMLFLLMFESAAYLLFSYLKQSCEEATQTSAASSLTKVTYAKIDNLVVTADTNSCFSYAINGTLGRRYLTTLWLFAPFAFLFVVVPLKYFEGSMRLRIGVYYIRRRWKEIATVILLLWSIGMAIFVHQTLARMRDQFKSHVFKNTNCAANITIPYDWYAESKWSEVNKKIFDNHGMDLHDWIFVYDSKVAYSVIVAVLAALAAFAGILSVSMKLDFTHVLLISVSQSIATLALIITGPSMSLNSKDEHKASSQTFLFVLCVLIPACVTLLATYSEDP</sequence>
<reference evidence="4" key="1">
    <citation type="journal article" date="2010" name="Genome Biol.">
        <title>Genome sequence of the necrotrophic plant pathogen Pythium ultimum reveals original pathogenicity mechanisms and effector repertoire.</title>
        <authorList>
            <person name="Levesque C.A."/>
            <person name="Brouwer H."/>
            <person name="Cano L."/>
            <person name="Hamilton J.P."/>
            <person name="Holt C."/>
            <person name="Huitema E."/>
            <person name="Raffaele S."/>
            <person name="Robideau G.P."/>
            <person name="Thines M."/>
            <person name="Win J."/>
            <person name="Zerillo M.M."/>
            <person name="Beakes G.W."/>
            <person name="Boore J.L."/>
            <person name="Busam D."/>
            <person name="Dumas B."/>
            <person name="Ferriera S."/>
            <person name="Fuerstenberg S.I."/>
            <person name="Gachon C.M."/>
            <person name="Gaulin E."/>
            <person name="Govers F."/>
            <person name="Grenville-Briggs L."/>
            <person name="Horner N."/>
            <person name="Hostetler J."/>
            <person name="Jiang R.H."/>
            <person name="Johnson J."/>
            <person name="Krajaejun T."/>
            <person name="Lin H."/>
            <person name="Meijer H.J."/>
            <person name="Moore B."/>
            <person name="Morris P."/>
            <person name="Phuntmart V."/>
            <person name="Puiu D."/>
            <person name="Shetty J."/>
            <person name="Stajich J.E."/>
            <person name="Tripathy S."/>
            <person name="Wawra S."/>
            <person name="van West P."/>
            <person name="Whitty B.R."/>
            <person name="Coutinho P.M."/>
            <person name="Henrissat B."/>
            <person name="Martin F."/>
            <person name="Thomas P.D."/>
            <person name="Tyler B.M."/>
            <person name="De Vries R.P."/>
            <person name="Kamoun S."/>
            <person name="Yandell M."/>
            <person name="Tisserat N."/>
            <person name="Buell C.R."/>
        </authorList>
    </citation>
    <scope>NUCLEOTIDE SEQUENCE</scope>
    <source>
        <strain evidence="4">DAOM:BR144</strain>
    </source>
</reference>
<reference evidence="4" key="2">
    <citation type="submission" date="2010-04" db="EMBL/GenBank/DDBJ databases">
        <authorList>
            <person name="Buell R."/>
            <person name="Hamilton J."/>
            <person name="Hostetler J."/>
        </authorList>
    </citation>
    <scope>NUCLEOTIDE SEQUENCE [LARGE SCALE GENOMIC DNA]</scope>
    <source>
        <strain evidence="4">DAOM:BR144</strain>
    </source>
</reference>
<dbReference type="STRING" id="431595.K3WJ05"/>
<keyword evidence="2" id="KW-1133">Transmembrane helix</keyword>
<keyword evidence="4" id="KW-1185">Reference proteome</keyword>
<evidence type="ECO:0000313" key="3">
    <source>
        <dbReference type="EnsemblProtists" id="PYU1_T004947"/>
    </source>
</evidence>
<name>K3WJ05_GLOUD</name>
<dbReference type="EMBL" id="GL376564">
    <property type="status" value="NOT_ANNOTATED_CDS"/>
    <property type="molecule type" value="Genomic_DNA"/>
</dbReference>
<accession>K3WJ05</accession>
<feature type="transmembrane region" description="Helical" evidence="2">
    <location>
        <begin position="378"/>
        <end position="397"/>
    </location>
</feature>
<feature type="compositionally biased region" description="Acidic residues" evidence="1">
    <location>
        <begin position="70"/>
        <end position="88"/>
    </location>
</feature>
<feature type="transmembrane region" description="Helical" evidence="2">
    <location>
        <begin position="234"/>
        <end position="252"/>
    </location>
</feature>
<dbReference type="Proteomes" id="UP000019132">
    <property type="component" value="Unassembled WGS sequence"/>
</dbReference>
<keyword evidence="2" id="KW-0472">Membrane</keyword>
<feature type="transmembrane region" description="Helical" evidence="2">
    <location>
        <begin position="272"/>
        <end position="292"/>
    </location>
</feature>
<protein>
    <submittedName>
        <fullName evidence="3">Uncharacterized protein</fullName>
    </submittedName>
</protein>
<proteinExistence type="predicted"/>
<reference evidence="3" key="3">
    <citation type="submission" date="2015-02" db="UniProtKB">
        <authorList>
            <consortium name="EnsemblProtists"/>
        </authorList>
    </citation>
    <scope>IDENTIFICATION</scope>
    <source>
        <strain evidence="3">DAOM BR144</strain>
    </source>
</reference>